<dbReference type="AlphaFoldDB" id="A0A9Q1JGC3"/>
<accession>A0A9Q1JGC3</accession>
<keyword evidence="2" id="KW-1185">Reference proteome</keyword>
<proteinExistence type="predicted"/>
<comment type="caution">
    <text evidence="1">The sequence shown here is derived from an EMBL/GenBank/DDBJ whole genome shotgun (WGS) entry which is preliminary data.</text>
</comment>
<protein>
    <submittedName>
        <fullName evidence="1">Uncharacterized protein</fullName>
    </submittedName>
</protein>
<gene>
    <name evidence="1" type="ORF">SKAU_G00034100</name>
</gene>
<reference evidence="1" key="1">
    <citation type="journal article" date="2023" name="Science">
        <title>Genome structures resolve the early diversification of teleost fishes.</title>
        <authorList>
            <person name="Parey E."/>
            <person name="Louis A."/>
            <person name="Montfort J."/>
            <person name="Bouchez O."/>
            <person name="Roques C."/>
            <person name="Iampietro C."/>
            <person name="Lluch J."/>
            <person name="Castinel A."/>
            <person name="Donnadieu C."/>
            <person name="Desvignes T."/>
            <person name="Floi Bucao C."/>
            <person name="Jouanno E."/>
            <person name="Wen M."/>
            <person name="Mejri S."/>
            <person name="Dirks R."/>
            <person name="Jansen H."/>
            <person name="Henkel C."/>
            <person name="Chen W.J."/>
            <person name="Zahm M."/>
            <person name="Cabau C."/>
            <person name="Klopp C."/>
            <person name="Thompson A.W."/>
            <person name="Robinson-Rechavi M."/>
            <person name="Braasch I."/>
            <person name="Lecointre G."/>
            <person name="Bobe J."/>
            <person name="Postlethwait J.H."/>
            <person name="Berthelot C."/>
            <person name="Roest Crollius H."/>
            <person name="Guiguen Y."/>
        </authorList>
    </citation>
    <scope>NUCLEOTIDE SEQUENCE</scope>
    <source>
        <strain evidence="1">WJC10195</strain>
    </source>
</reference>
<evidence type="ECO:0000313" key="1">
    <source>
        <dbReference type="EMBL" id="KAJ8382632.1"/>
    </source>
</evidence>
<dbReference type="Proteomes" id="UP001152622">
    <property type="component" value="Chromosome 1"/>
</dbReference>
<sequence length="103" mass="11327">MRIAVDTKRSSRMNIQVLYEAVADGFLTAYEAQILGDKVQLNGHSFTRSTSERRQASQDEGVASVILRPLTGTTVSVPCQNRRSLTSLPDSHLAFAPRPHTAE</sequence>
<evidence type="ECO:0000313" key="2">
    <source>
        <dbReference type="Proteomes" id="UP001152622"/>
    </source>
</evidence>
<dbReference type="EMBL" id="JAINUF010000001">
    <property type="protein sequence ID" value="KAJ8382632.1"/>
    <property type="molecule type" value="Genomic_DNA"/>
</dbReference>
<name>A0A9Q1JGC3_SYNKA</name>
<organism evidence="1 2">
    <name type="scientific">Synaphobranchus kaupii</name>
    <name type="common">Kaup's arrowtooth eel</name>
    <dbReference type="NCBI Taxonomy" id="118154"/>
    <lineage>
        <taxon>Eukaryota</taxon>
        <taxon>Metazoa</taxon>
        <taxon>Chordata</taxon>
        <taxon>Craniata</taxon>
        <taxon>Vertebrata</taxon>
        <taxon>Euteleostomi</taxon>
        <taxon>Actinopterygii</taxon>
        <taxon>Neopterygii</taxon>
        <taxon>Teleostei</taxon>
        <taxon>Anguilliformes</taxon>
        <taxon>Synaphobranchidae</taxon>
        <taxon>Synaphobranchus</taxon>
    </lineage>
</organism>